<sequence length="80" mass="9315">MERLIARIDCLTVLYVRLRRLGDKYYSCSVDDKELFVRESQVMQRQQEAVGLAKSTEETHLRPEQPAVLCELQNDCAILE</sequence>
<organism evidence="1 2">
    <name type="scientific">Plectus sambesii</name>
    <dbReference type="NCBI Taxonomy" id="2011161"/>
    <lineage>
        <taxon>Eukaryota</taxon>
        <taxon>Metazoa</taxon>
        <taxon>Ecdysozoa</taxon>
        <taxon>Nematoda</taxon>
        <taxon>Chromadorea</taxon>
        <taxon>Plectida</taxon>
        <taxon>Plectina</taxon>
        <taxon>Plectoidea</taxon>
        <taxon>Plectidae</taxon>
        <taxon>Plectus</taxon>
    </lineage>
</organism>
<proteinExistence type="predicted"/>
<name>A0A914VCZ1_9BILA</name>
<dbReference type="WBParaSite" id="PSAMB.scaffold17942size1028.g37446.t1">
    <property type="protein sequence ID" value="PSAMB.scaffold17942size1028.g37446.t1"/>
    <property type="gene ID" value="PSAMB.scaffold17942size1028.g37446"/>
</dbReference>
<protein>
    <submittedName>
        <fullName evidence="2">Uncharacterized protein</fullName>
    </submittedName>
</protein>
<evidence type="ECO:0000313" key="2">
    <source>
        <dbReference type="WBParaSite" id="PSAMB.scaffold17942size1028.g37446.t1"/>
    </source>
</evidence>
<dbReference type="Proteomes" id="UP000887566">
    <property type="component" value="Unplaced"/>
</dbReference>
<evidence type="ECO:0000313" key="1">
    <source>
        <dbReference type="Proteomes" id="UP000887566"/>
    </source>
</evidence>
<reference evidence="2" key="1">
    <citation type="submission" date="2022-11" db="UniProtKB">
        <authorList>
            <consortium name="WormBaseParasite"/>
        </authorList>
    </citation>
    <scope>IDENTIFICATION</scope>
</reference>
<dbReference type="AlphaFoldDB" id="A0A914VCZ1"/>
<keyword evidence="1" id="KW-1185">Reference proteome</keyword>
<accession>A0A914VCZ1</accession>